<dbReference type="InterPro" id="IPR006201">
    <property type="entry name" value="Neur_channel"/>
</dbReference>
<evidence type="ECO:0000256" key="11">
    <source>
        <dbReference type="ARBA" id="ARBA00023286"/>
    </source>
</evidence>
<evidence type="ECO:0000256" key="12">
    <source>
        <dbReference type="ARBA" id="ARBA00023303"/>
    </source>
</evidence>
<evidence type="ECO:0000313" key="23">
    <source>
        <dbReference type="Proteomes" id="UP000823561"/>
    </source>
</evidence>
<feature type="domain" description="Neurotransmitter-gated ion-channel transmembrane" evidence="21">
    <location>
        <begin position="215"/>
        <end position="315"/>
    </location>
</feature>
<evidence type="ECO:0000259" key="20">
    <source>
        <dbReference type="Pfam" id="PF02931"/>
    </source>
</evidence>
<dbReference type="PRINTS" id="PR00252">
    <property type="entry name" value="NRIONCHANNEL"/>
</dbReference>
<dbReference type="Gene3D" id="2.70.170.10">
    <property type="entry name" value="Neurotransmitter-gated ion-channel ligand-binding domain"/>
    <property type="match status" value="1"/>
</dbReference>
<evidence type="ECO:0000256" key="19">
    <source>
        <dbReference type="SAM" id="MobiDB-lite"/>
    </source>
</evidence>
<evidence type="ECO:0000256" key="4">
    <source>
        <dbReference type="ARBA" id="ARBA00022729"/>
    </source>
</evidence>
<name>A0AAV6GUG3_9TELE</name>
<keyword evidence="1 18" id="KW-0813">Transport</keyword>
<keyword evidence="3 18" id="KW-0812">Transmembrane</keyword>
<dbReference type="CDD" id="cd19063">
    <property type="entry name" value="LGIC_TM_5-HT3"/>
    <property type="match status" value="1"/>
</dbReference>
<comment type="catalytic activity">
    <reaction evidence="16">
        <text>Ca(2+)(in) = Ca(2+)(out)</text>
        <dbReference type="Rhea" id="RHEA:29671"/>
        <dbReference type="ChEBI" id="CHEBI:29108"/>
    </reaction>
</comment>
<keyword evidence="23" id="KW-1185">Reference proteome</keyword>
<comment type="function">
    <text evidence="17">Forms serotonin (5-hydroxytryptamine/5-HT3)-activated cation-selective channel complexes, which when activated cause fast, depolarizing responses in neurons.</text>
</comment>
<protein>
    <recommendedName>
        <fullName evidence="24">5-hydroxytryptamine receptor 3A</fullName>
    </recommendedName>
</protein>
<evidence type="ECO:0000256" key="17">
    <source>
        <dbReference type="ARBA" id="ARBA00037540"/>
    </source>
</evidence>
<dbReference type="Proteomes" id="UP000823561">
    <property type="component" value="Chromosome 7"/>
</dbReference>
<dbReference type="InterPro" id="IPR006029">
    <property type="entry name" value="Neurotrans-gated_channel_TM"/>
</dbReference>
<evidence type="ECO:0000256" key="13">
    <source>
        <dbReference type="ARBA" id="ARBA00034104"/>
    </source>
</evidence>
<evidence type="ECO:0000256" key="1">
    <source>
        <dbReference type="ARBA" id="ARBA00022448"/>
    </source>
</evidence>
<dbReference type="Pfam" id="PF02931">
    <property type="entry name" value="Neur_chan_LBD"/>
    <property type="match status" value="1"/>
</dbReference>
<comment type="catalytic activity">
    <reaction evidence="14">
        <text>K(+)(in) = K(+)(out)</text>
        <dbReference type="Rhea" id="RHEA:29463"/>
        <dbReference type="ChEBI" id="CHEBI:29103"/>
    </reaction>
</comment>
<keyword evidence="6" id="KW-0770">Synapse</keyword>
<evidence type="ECO:0000256" key="7">
    <source>
        <dbReference type="ARBA" id="ARBA00023065"/>
    </source>
</evidence>
<dbReference type="AlphaFoldDB" id="A0AAV6GUG3"/>
<evidence type="ECO:0000256" key="3">
    <source>
        <dbReference type="ARBA" id="ARBA00022692"/>
    </source>
</evidence>
<evidence type="ECO:0000256" key="6">
    <source>
        <dbReference type="ARBA" id="ARBA00023018"/>
    </source>
</evidence>
<evidence type="ECO:0000256" key="2">
    <source>
        <dbReference type="ARBA" id="ARBA00022475"/>
    </source>
</evidence>
<evidence type="ECO:0000256" key="8">
    <source>
        <dbReference type="ARBA" id="ARBA00023136"/>
    </source>
</evidence>
<accession>A0AAV6GUG3</accession>
<evidence type="ECO:0000256" key="9">
    <source>
        <dbReference type="ARBA" id="ARBA00023170"/>
    </source>
</evidence>
<feature type="transmembrane region" description="Helical" evidence="18">
    <location>
        <begin position="209"/>
        <end position="232"/>
    </location>
</feature>
<feature type="region of interest" description="Disordered" evidence="19">
    <location>
        <begin position="321"/>
        <end position="340"/>
    </location>
</feature>
<evidence type="ECO:0000313" key="22">
    <source>
        <dbReference type="EMBL" id="KAG5278139.1"/>
    </source>
</evidence>
<dbReference type="GO" id="GO:0045211">
    <property type="term" value="C:postsynaptic membrane"/>
    <property type="evidence" value="ECO:0007669"/>
    <property type="project" value="UniProtKB-SubCell"/>
</dbReference>
<dbReference type="SUPFAM" id="SSF90112">
    <property type="entry name" value="Neurotransmitter-gated ion-channel transmembrane pore"/>
    <property type="match status" value="1"/>
</dbReference>
<comment type="caution">
    <text evidence="22">The sequence shown here is derived from an EMBL/GenBank/DDBJ whole genome shotgun (WGS) entry which is preliminary data.</text>
</comment>
<evidence type="ECO:0000256" key="18">
    <source>
        <dbReference type="RuleBase" id="RU000687"/>
    </source>
</evidence>
<organism evidence="22 23">
    <name type="scientific">Alosa alosa</name>
    <name type="common">allis shad</name>
    <dbReference type="NCBI Taxonomy" id="278164"/>
    <lineage>
        <taxon>Eukaryota</taxon>
        <taxon>Metazoa</taxon>
        <taxon>Chordata</taxon>
        <taxon>Craniata</taxon>
        <taxon>Vertebrata</taxon>
        <taxon>Euteleostomi</taxon>
        <taxon>Actinopterygii</taxon>
        <taxon>Neopterygii</taxon>
        <taxon>Teleostei</taxon>
        <taxon>Clupei</taxon>
        <taxon>Clupeiformes</taxon>
        <taxon>Clupeoidei</taxon>
        <taxon>Clupeidae</taxon>
        <taxon>Alosa</taxon>
    </lineage>
</organism>
<sequence length="382" mass="42710">MSAAGSVSERVESRDLASVVRNLTRFSSPWVRPVRFWERPVKVNVDMRVLAILNVGWKDEHVWWNASSYGGLEHISLPSTLIWTPDIAVREAISEERQHTDAFVRVNSSGWVSREEVVMVTLRCDLAMMLFPFDTQHCNLTLHSHLHTVQELELCLEQSSVLSRTLIPVSTHGEWDLTSHARGVTLGQSHAGRPHSQLTFQLGLSRHSLFYVLNLLVPSALVMLVDLAGFCIPVDSAERLPFKVTLLLGYTVYLLLATDLLPPFRDSTPMLGVYLVVCLVFLSVSLSESALLLALGQHDTHTSDQPSPLYRMALRMNLHLPPPEGARQQHESSSRRVKRGLQRSFSVGEACGRDCVVRALGEELEDVGRGRSRRLSVLAQLA</sequence>
<reference evidence="22" key="1">
    <citation type="submission" date="2020-10" db="EMBL/GenBank/DDBJ databases">
        <title>Chromosome-scale genome assembly of the Allis shad, Alosa alosa.</title>
        <authorList>
            <person name="Margot Z."/>
            <person name="Christophe K."/>
            <person name="Cabau C."/>
            <person name="Louis A."/>
            <person name="Berthelot C."/>
            <person name="Parey E."/>
            <person name="Roest Crollius H."/>
            <person name="Montfort J."/>
            <person name="Robinson-Rechavi M."/>
            <person name="Bucao C."/>
            <person name="Bouchez O."/>
            <person name="Gislard M."/>
            <person name="Lluch J."/>
            <person name="Milhes M."/>
            <person name="Lampietro C."/>
            <person name="Lopez Roques C."/>
            <person name="Donnadieu C."/>
            <person name="Braasch I."/>
            <person name="Desvignes T."/>
            <person name="Postlethwait J."/>
            <person name="Bobe J."/>
            <person name="Guiguen Y."/>
        </authorList>
    </citation>
    <scope>NUCLEOTIDE SEQUENCE</scope>
    <source>
        <strain evidence="22">M-15738</strain>
        <tissue evidence="22">Blood</tissue>
    </source>
</reference>
<keyword evidence="9" id="KW-0675">Receptor</keyword>
<evidence type="ECO:0008006" key="24">
    <source>
        <dbReference type="Google" id="ProtNLM"/>
    </source>
</evidence>
<dbReference type="InterPro" id="IPR038050">
    <property type="entry name" value="Neuro_actylchol_rec"/>
</dbReference>
<proteinExistence type="inferred from homology"/>
<gene>
    <name evidence="22" type="ORF">AALO_G00095620</name>
</gene>
<dbReference type="PROSITE" id="PS00236">
    <property type="entry name" value="NEUROTR_ION_CHANNEL"/>
    <property type="match status" value="1"/>
</dbReference>
<evidence type="ECO:0000256" key="16">
    <source>
        <dbReference type="ARBA" id="ARBA00036634"/>
    </source>
</evidence>
<dbReference type="InterPro" id="IPR018000">
    <property type="entry name" value="Neurotransmitter_ion_chnl_CS"/>
</dbReference>
<evidence type="ECO:0000256" key="5">
    <source>
        <dbReference type="ARBA" id="ARBA00022989"/>
    </source>
</evidence>
<keyword evidence="10" id="KW-0628">Postsynaptic cell membrane</keyword>
<keyword evidence="4" id="KW-0732">Signal</keyword>
<comment type="catalytic activity">
    <reaction evidence="15">
        <text>Na(+)(in) = Na(+)(out)</text>
        <dbReference type="Rhea" id="RHEA:34963"/>
        <dbReference type="ChEBI" id="CHEBI:29101"/>
    </reaction>
</comment>
<keyword evidence="5 18" id="KW-1133">Transmembrane helix</keyword>
<dbReference type="InterPro" id="IPR049944">
    <property type="entry name" value="LGIC_TM_5-HT3"/>
</dbReference>
<keyword evidence="12 18" id="KW-0407">Ion channel</keyword>
<evidence type="ECO:0000256" key="14">
    <source>
        <dbReference type="ARBA" id="ARBA00034430"/>
    </source>
</evidence>
<feature type="transmembrane region" description="Helical" evidence="18">
    <location>
        <begin position="244"/>
        <end position="261"/>
    </location>
</feature>
<dbReference type="InterPro" id="IPR006202">
    <property type="entry name" value="Neur_chan_lig-bd"/>
</dbReference>
<dbReference type="Gene3D" id="1.20.58.390">
    <property type="entry name" value="Neurotransmitter-gated ion-channel transmembrane domain"/>
    <property type="match status" value="1"/>
</dbReference>
<evidence type="ECO:0000256" key="10">
    <source>
        <dbReference type="ARBA" id="ARBA00023257"/>
    </source>
</evidence>
<dbReference type="EMBL" id="JADWDJ010000007">
    <property type="protein sequence ID" value="KAG5278139.1"/>
    <property type="molecule type" value="Genomic_DNA"/>
</dbReference>
<keyword evidence="8 18" id="KW-0472">Membrane</keyword>
<comment type="similarity">
    <text evidence="18">Belongs to the ligand-gated ion channel (TC 1.A.9) family.</text>
</comment>
<keyword evidence="7 18" id="KW-0406">Ion transport</keyword>
<keyword evidence="11" id="KW-1071">Ligand-gated ion channel</keyword>
<dbReference type="GO" id="GO:0005230">
    <property type="term" value="F:extracellular ligand-gated monoatomic ion channel activity"/>
    <property type="evidence" value="ECO:0007669"/>
    <property type="project" value="InterPro"/>
</dbReference>
<dbReference type="Pfam" id="PF02932">
    <property type="entry name" value="Neur_chan_memb"/>
    <property type="match status" value="1"/>
</dbReference>
<feature type="transmembrane region" description="Helical" evidence="18">
    <location>
        <begin position="273"/>
        <end position="295"/>
    </location>
</feature>
<dbReference type="InterPro" id="IPR036719">
    <property type="entry name" value="Neuro-gated_channel_TM_sf"/>
</dbReference>
<dbReference type="PANTHER" id="PTHR18945">
    <property type="entry name" value="NEUROTRANSMITTER GATED ION CHANNEL"/>
    <property type="match status" value="1"/>
</dbReference>
<dbReference type="InterPro" id="IPR036734">
    <property type="entry name" value="Neur_chan_lig-bd_sf"/>
</dbReference>
<comment type="caution">
    <text evidence="18">Lacks conserved residue(s) required for the propagation of feature annotation.</text>
</comment>
<dbReference type="SUPFAM" id="SSF63712">
    <property type="entry name" value="Nicotinic receptor ligand binding domain-like"/>
    <property type="match status" value="1"/>
</dbReference>
<evidence type="ECO:0000259" key="21">
    <source>
        <dbReference type="Pfam" id="PF02932"/>
    </source>
</evidence>
<keyword evidence="2" id="KW-1003">Cell membrane</keyword>
<feature type="domain" description="Neurotransmitter-gated ion-channel ligand-binding" evidence="20">
    <location>
        <begin position="43"/>
        <end position="207"/>
    </location>
</feature>
<evidence type="ECO:0000256" key="15">
    <source>
        <dbReference type="ARBA" id="ARBA00036239"/>
    </source>
</evidence>
<comment type="subcellular location">
    <subcellularLocation>
        <location evidence="13">Postsynaptic cell membrane</location>
        <topology evidence="13">Multi-pass membrane protein</topology>
    </subcellularLocation>
</comment>
<dbReference type="GO" id="GO:0004888">
    <property type="term" value="F:transmembrane signaling receptor activity"/>
    <property type="evidence" value="ECO:0007669"/>
    <property type="project" value="InterPro"/>
</dbReference>